<keyword evidence="1" id="KW-0732">Signal</keyword>
<proteinExistence type="predicted"/>
<dbReference type="SUPFAM" id="SSF110296">
    <property type="entry name" value="Oligoxyloglucan reducing end-specific cellobiohydrolase"/>
    <property type="match status" value="2"/>
</dbReference>
<keyword evidence="2" id="KW-0677">Repeat</keyword>
<evidence type="ECO:0000259" key="3">
    <source>
        <dbReference type="Pfam" id="PF15902"/>
    </source>
</evidence>
<organism evidence="5 6">
    <name type="scientific">Aequorivita aurantiaca</name>
    <dbReference type="NCBI Taxonomy" id="3053356"/>
    <lineage>
        <taxon>Bacteria</taxon>
        <taxon>Pseudomonadati</taxon>
        <taxon>Bacteroidota</taxon>
        <taxon>Flavobacteriia</taxon>
        <taxon>Flavobacteriales</taxon>
        <taxon>Flavobacteriaceae</taxon>
        <taxon>Aequorivita</taxon>
    </lineage>
</organism>
<evidence type="ECO:0000256" key="1">
    <source>
        <dbReference type="ARBA" id="ARBA00022729"/>
    </source>
</evidence>
<dbReference type="EMBL" id="JAUGQQ010000018">
    <property type="protein sequence ID" value="MDN3725491.1"/>
    <property type="molecule type" value="Genomic_DNA"/>
</dbReference>
<gene>
    <name evidence="5" type="ORF">QRD02_13965</name>
</gene>
<dbReference type="RefSeq" id="WP_290255583.1">
    <property type="nucleotide sequence ID" value="NZ_JAUGQQ010000018.1"/>
</dbReference>
<comment type="caution">
    <text evidence="5">The sequence shown here is derived from an EMBL/GenBank/DDBJ whole genome shotgun (WGS) entry which is preliminary data.</text>
</comment>
<evidence type="ECO:0000259" key="4">
    <source>
        <dbReference type="Pfam" id="PF18962"/>
    </source>
</evidence>
<name>A0ABT8DJD1_9FLAO</name>
<dbReference type="PANTHER" id="PTHR12106:SF27">
    <property type="entry name" value="SORTILIN-RELATED RECEPTOR"/>
    <property type="match status" value="1"/>
</dbReference>
<dbReference type="Pfam" id="PF15902">
    <property type="entry name" value="Sortilin-Vps10"/>
    <property type="match status" value="1"/>
</dbReference>
<accession>A0ABT8DJD1</accession>
<feature type="domain" description="Sortilin N-terminal" evidence="3">
    <location>
        <begin position="213"/>
        <end position="317"/>
    </location>
</feature>
<dbReference type="InterPro" id="IPR026444">
    <property type="entry name" value="Secre_tail"/>
</dbReference>
<sequence>MMRSIILFLMFLTLLAQKGYSQITFSANDEYGQLYDIVFGISEENVLYARTVGNHIIKSADNGQNWEIIYSDPMDQYCVLTDLRLFNNGNNLSFIVKAEGTAYNKVVIINSSDGTVIKQFDVPNPQQADILIASYDIYEANTDIAVLHTTYTLGFGFTNEVFITINGGATWNSIYFSPEHEDVAINNVAIFPDNPNKIFLMRGVSPGNTIGGLFVSQDSGATWEEKIPGNTYSALAFNPDNANQMLLGTFYGYGTHQENLYRSLDGGETWNVVPIVYTGMSNDNINHIKFNPANTDNIIVLEENEIIISNDNGSTWQNQVYTEIDPEEYYFGLSASFNPFVANDVVISANFYSFRSNDGGITLEKFKNKFVNSTGRIDSHFNGNENHIYYGLRNGFIHKNLPTDTENGYRMRSLNNTFGPTYFPFADKQVQGRIFTSARFGMNSVLEMSLDHGANFTALYSSMEFLNIYTMATAPSNTNLLWFSFGESAYSIDITNPATPVVEQINLPSFELLYGIIIDPITPSRVTITQGTDVYITDNAGLSWTTSSTGLEALVAGQDMILEATINPLDENEYMLATTKGIFISQNKGETWLQLFDEHVDRVHFSDVTPGHIIAINHYSDGYLYPQSTVRIISSTDGGQNWEIVPGAALEYLNASSSTVRFFEDNAEVYFGTFDAGLARFNIDLSTLGTHDYSNGQNISIFPNPASNYFSVHTENYGLTGVTIFSISGQLMLQAKDTLDHIDISNLESGIYLVKIETGSKTYFKRLLKL</sequence>
<dbReference type="InterPro" id="IPR031778">
    <property type="entry name" value="Sortilin_N"/>
</dbReference>
<evidence type="ECO:0000313" key="5">
    <source>
        <dbReference type="EMBL" id="MDN3725491.1"/>
    </source>
</evidence>
<evidence type="ECO:0000313" key="6">
    <source>
        <dbReference type="Proteomes" id="UP001244787"/>
    </source>
</evidence>
<reference evidence="5 6" key="1">
    <citation type="submission" date="2023-06" db="EMBL/GenBank/DDBJ databases">
        <authorList>
            <person name="Ye Y.-Q."/>
            <person name="Du Z.-J."/>
        </authorList>
    </citation>
    <scope>NUCLEOTIDE SEQUENCE [LARGE SCALE GENOMIC DNA]</scope>
    <source>
        <strain evidence="5 6">SDUM287046</strain>
    </source>
</reference>
<evidence type="ECO:0000256" key="2">
    <source>
        <dbReference type="ARBA" id="ARBA00022737"/>
    </source>
</evidence>
<dbReference type="PANTHER" id="PTHR12106">
    <property type="entry name" value="SORTILIN RELATED"/>
    <property type="match status" value="1"/>
</dbReference>
<dbReference type="InterPro" id="IPR050310">
    <property type="entry name" value="VPS10-sortilin"/>
</dbReference>
<feature type="domain" description="Secretion system C-terminal sorting" evidence="4">
    <location>
        <begin position="701"/>
        <end position="767"/>
    </location>
</feature>
<keyword evidence="6" id="KW-1185">Reference proteome</keyword>
<dbReference type="InterPro" id="IPR015943">
    <property type="entry name" value="WD40/YVTN_repeat-like_dom_sf"/>
</dbReference>
<protein>
    <submittedName>
        <fullName evidence="5">T9SS type A sorting domain-containing protein</fullName>
    </submittedName>
</protein>
<dbReference type="NCBIfam" id="TIGR04183">
    <property type="entry name" value="Por_Secre_tail"/>
    <property type="match status" value="1"/>
</dbReference>
<dbReference type="Proteomes" id="UP001244787">
    <property type="component" value="Unassembled WGS sequence"/>
</dbReference>
<dbReference type="Gene3D" id="2.130.10.10">
    <property type="entry name" value="YVTN repeat-like/Quinoprotein amine dehydrogenase"/>
    <property type="match status" value="4"/>
</dbReference>
<dbReference type="Pfam" id="PF18962">
    <property type="entry name" value="Por_Secre_tail"/>
    <property type="match status" value="1"/>
</dbReference>
<dbReference type="CDD" id="cd15482">
    <property type="entry name" value="Sialidase_non-viral"/>
    <property type="match status" value="1"/>
</dbReference>